<keyword evidence="1" id="KW-0547">Nucleotide-binding</keyword>
<dbReference type="AlphaFoldDB" id="A0A941IRM1"/>
<organism evidence="1 2">
    <name type="scientific">Actinospica durhamensis</name>
    <dbReference type="NCBI Taxonomy" id="1508375"/>
    <lineage>
        <taxon>Bacteria</taxon>
        <taxon>Bacillati</taxon>
        <taxon>Actinomycetota</taxon>
        <taxon>Actinomycetes</taxon>
        <taxon>Catenulisporales</taxon>
        <taxon>Actinospicaceae</taxon>
        <taxon>Actinospica</taxon>
    </lineage>
</organism>
<dbReference type="Gene3D" id="3.40.50.300">
    <property type="entry name" value="P-loop containing nucleotide triphosphate hydrolases"/>
    <property type="match status" value="2"/>
</dbReference>
<keyword evidence="1" id="KW-0067">ATP-binding</keyword>
<keyword evidence="2" id="KW-1185">Reference proteome</keyword>
<dbReference type="GO" id="GO:0005524">
    <property type="term" value="F:ATP binding"/>
    <property type="evidence" value="ECO:0007669"/>
    <property type="project" value="UniProtKB-KW"/>
</dbReference>
<comment type="caution">
    <text evidence="1">The sequence shown here is derived from an EMBL/GenBank/DDBJ whole genome shotgun (WGS) entry which is preliminary data.</text>
</comment>
<protein>
    <submittedName>
        <fullName evidence="1">ATP-binding protein</fullName>
    </submittedName>
</protein>
<name>A0A941IRM1_9ACTN</name>
<dbReference type="PANTHER" id="PTHR30121">
    <property type="entry name" value="UNCHARACTERIZED PROTEIN YJGR-RELATED"/>
    <property type="match status" value="1"/>
</dbReference>
<sequence length="969" mass="104945">MTSPQDPRAERDAGLLTQAAGAWTYAWTGVRIDAAADLTEAEQFRSLNQDERLDMVAAADRAWVGGLWEQAHLERYDLRYLSDPATGRIGCTVLGRVAAVGGEAALPAALGLRRHLARTLPQHVHAVELTDAAQVGAALSPFAPHPRGVVEIRKRIWSGIPQRPDANMPYYFMIQPFTVTPASWEPVLRALAAQPAPVLLSVGLIPAETGQDAINAFHQLATVYDRLASAGEIPENIFTARMQLTADAFAVDAHEVFADAARRYAGRVFKLRITLASPAPIPDGLGELVGRAISPSTTAGSSGHGGGVLAESFSGPAYRMVRPADEQELAAAWHNVAAIEHLRWDRDYYRDQPTAPQPLLRSLCELVDPGEAVAALRLPAAITGALPGIAVRRPAAAGLIEYEFGDGHVALGEQLSEGRAAGRLGIAVEDLTRHALFVGAPGSGKTNSTLAFCEQLWREHRIPFLVIEPVNAELDDYRWLATRPGFEDLLVLTVGDERTAPLRLNPFEAPPGVSVQAHMGGLKSCFDAAFGLWDPLPAIYDRALLALYRSRGIVPSERSSARYAGRWPRLAEFSDCLAEEVAKLGYQGEVRANIEAAAQLRAQSLAYGACAATLDCASSFPVAALLDRPVVVELAALGDNEREQTLVTALLLSALTEYYKANREPASGTRHVMVIEEAHRLLGRPAGASSGGKDGDAQAAAAARFANTLAENRKYGEGVVVVEQVPGKLIEDAYKNSNLKVMHRLPAEDDRKTIGATMRFNPDQERQAAALAPFSGYVYHDRLDRPVLVQVPDVRGEAARAEGLRRAPLAGAPALRARFERFIQEIPDADAALTTFPDCTGCAHRCFYRGNAEPVATASAAEELDRRVTEFRTLPKAERKDWWAQTLGWLGRAAADTAPAELPDVLEPDSERLADYEACVVVHLGRRLEWTHTAAWAQQVRERWPEFAQAQRAAGAAAAHEAEPDFSDE</sequence>
<evidence type="ECO:0000313" key="1">
    <source>
        <dbReference type="EMBL" id="MBR7838950.1"/>
    </source>
</evidence>
<reference evidence="1" key="1">
    <citation type="submission" date="2021-04" db="EMBL/GenBank/DDBJ databases">
        <title>Genome based classification of Actinospica acidithermotolerans sp. nov., an actinobacterium isolated from an Indonesian hot spring.</title>
        <authorList>
            <person name="Kusuma A.B."/>
            <person name="Putra K.E."/>
            <person name="Nafisah S."/>
            <person name="Loh J."/>
            <person name="Nouioui I."/>
            <person name="Goodfellow M."/>
        </authorList>
    </citation>
    <scope>NUCLEOTIDE SEQUENCE</scope>
    <source>
        <strain evidence="1">CSCA 57</strain>
    </source>
</reference>
<evidence type="ECO:0000313" key="2">
    <source>
        <dbReference type="Proteomes" id="UP000675781"/>
    </source>
</evidence>
<dbReference type="EMBL" id="JAGSOG010000354">
    <property type="protein sequence ID" value="MBR7838950.1"/>
    <property type="molecule type" value="Genomic_DNA"/>
</dbReference>
<dbReference type="RefSeq" id="WP_212533398.1">
    <property type="nucleotide sequence ID" value="NZ_JAGSOG010000354.1"/>
</dbReference>
<dbReference type="PANTHER" id="PTHR30121:SF11">
    <property type="entry name" value="AAA+ ATPASE DOMAIN-CONTAINING PROTEIN"/>
    <property type="match status" value="1"/>
</dbReference>
<gene>
    <name evidence="1" type="ORF">KDL01_37125</name>
</gene>
<dbReference type="Proteomes" id="UP000675781">
    <property type="component" value="Unassembled WGS sequence"/>
</dbReference>
<proteinExistence type="predicted"/>
<dbReference type="InterPro" id="IPR051162">
    <property type="entry name" value="T4SS_component"/>
</dbReference>
<accession>A0A941IRM1</accession>
<dbReference type="InterPro" id="IPR027417">
    <property type="entry name" value="P-loop_NTPase"/>
</dbReference>
<dbReference type="SUPFAM" id="SSF52540">
    <property type="entry name" value="P-loop containing nucleoside triphosphate hydrolases"/>
    <property type="match status" value="1"/>
</dbReference>